<gene>
    <name evidence="1" type="ORF">ACFQRL_01940</name>
</gene>
<dbReference type="Pfam" id="PF06224">
    <property type="entry name" value="AlkZ-like"/>
    <property type="match status" value="1"/>
</dbReference>
<reference evidence="2" key="1">
    <citation type="journal article" date="2019" name="Int. J. Syst. Evol. Microbiol.">
        <title>The Global Catalogue of Microorganisms (GCM) 10K type strain sequencing project: providing services to taxonomists for standard genome sequencing and annotation.</title>
        <authorList>
            <consortium name="The Broad Institute Genomics Platform"/>
            <consortium name="The Broad Institute Genome Sequencing Center for Infectious Disease"/>
            <person name="Wu L."/>
            <person name="Ma J."/>
        </authorList>
    </citation>
    <scope>NUCLEOTIDE SEQUENCE [LARGE SCALE GENOMIC DNA]</scope>
    <source>
        <strain evidence="2">CGMCC 1.15772</strain>
    </source>
</reference>
<evidence type="ECO:0000313" key="1">
    <source>
        <dbReference type="EMBL" id="MFC7267715.1"/>
    </source>
</evidence>
<sequence>MDDHASPRARRGDRAAGAVLAERLRSHRLTAPARTVVDAAEHLLATQAQEFWGGRWALAARTRGRLSLRDVDAAFDRGELVRTWTMRGTLHIVPPHDAAWMLSLTTARQQKQWAVVHRGVGLAEDDLVTAERAVRAALGGGNRLTRAEFGAVLAGAGVDPVGMRGNLVLSALAIRGVVVLGPVVPRDGAPTRDQYVVAADGGAVHTPDDPLAEFFVRYITGHGPAGARDFAWWSGLPLGVARDAEERAAGSGRLTRVGDALWVAAERPRRQSVPRVVALPPFEEYYLSYADRSLPCIPEFAAAVGPTQNGIVHPVIVADGLIVGTWAHSHAVGRHAQHPTAEVFAPDAAPADEVAAALARYRDFVVA</sequence>
<accession>A0ABW2HE37</accession>
<dbReference type="PANTHER" id="PTHR38479:SF2">
    <property type="entry name" value="WINGED HELIX DNA-BINDING DOMAIN-CONTAINING PROTEIN"/>
    <property type="match status" value="1"/>
</dbReference>
<organism evidence="1 2">
    <name type="scientific">Microbacterium fluvii</name>
    <dbReference type="NCBI Taxonomy" id="415215"/>
    <lineage>
        <taxon>Bacteria</taxon>
        <taxon>Bacillati</taxon>
        <taxon>Actinomycetota</taxon>
        <taxon>Actinomycetes</taxon>
        <taxon>Micrococcales</taxon>
        <taxon>Microbacteriaceae</taxon>
        <taxon>Microbacterium</taxon>
    </lineage>
</organism>
<name>A0ABW2HE37_9MICO</name>
<keyword evidence="1" id="KW-0238">DNA-binding</keyword>
<dbReference type="InterPro" id="IPR009351">
    <property type="entry name" value="AlkZ-like"/>
</dbReference>
<dbReference type="GO" id="GO:0003677">
    <property type="term" value="F:DNA binding"/>
    <property type="evidence" value="ECO:0007669"/>
    <property type="project" value="UniProtKB-KW"/>
</dbReference>
<dbReference type="EMBL" id="JBHTBE010000001">
    <property type="protein sequence ID" value="MFC7267715.1"/>
    <property type="molecule type" value="Genomic_DNA"/>
</dbReference>
<dbReference type="Proteomes" id="UP001596507">
    <property type="component" value="Unassembled WGS sequence"/>
</dbReference>
<comment type="caution">
    <text evidence="1">The sequence shown here is derived from an EMBL/GenBank/DDBJ whole genome shotgun (WGS) entry which is preliminary data.</text>
</comment>
<keyword evidence="2" id="KW-1185">Reference proteome</keyword>
<evidence type="ECO:0000313" key="2">
    <source>
        <dbReference type="Proteomes" id="UP001596507"/>
    </source>
</evidence>
<protein>
    <submittedName>
        <fullName evidence="1">Winged helix DNA-binding domain-containing protein</fullName>
    </submittedName>
</protein>
<proteinExistence type="predicted"/>
<dbReference type="RefSeq" id="WP_262872646.1">
    <property type="nucleotide sequence ID" value="NZ_BAABKW010000018.1"/>
</dbReference>
<dbReference type="PANTHER" id="PTHR38479">
    <property type="entry name" value="LMO0824 PROTEIN"/>
    <property type="match status" value="1"/>
</dbReference>